<evidence type="ECO:0000256" key="5">
    <source>
        <dbReference type="ARBA" id="ARBA00022516"/>
    </source>
</evidence>
<evidence type="ECO:0000256" key="7">
    <source>
        <dbReference type="ARBA" id="ARBA00022798"/>
    </source>
</evidence>
<feature type="domain" description="O-acyltransferase WSD1 C-terminal" evidence="14">
    <location>
        <begin position="316"/>
        <end position="458"/>
    </location>
</feature>
<keyword evidence="6 11" id="KW-0808">Transferase</keyword>
<dbReference type="Pfam" id="PF03007">
    <property type="entry name" value="WS_DGAT_cat"/>
    <property type="match status" value="1"/>
</dbReference>
<comment type="pathway">
    <text evidence="1 11">Glycerolipid metabolism; triacylglycerol biosynthesis.</text>
</comment>
<dbReference type="GO" id="GO:0019432">
    <property type="term" value="P:triglyceride biosynthetic process"/>
    <property type="evidence" value="ECO:0007669"/>
    <property type="project" value="UniProtKB-UniPathway"/>
</dbReference>
<evidence type="ECO:0000256" key="10">
    <source>
        <dbReference type="ARBA" id="ARBA00048109"/>
    </source>
</evidence>
<feature type="compositionally biased region" description="Basic residues" evidence="12">
    <location>
        <begin position="470"/>
        <end position="481"/>
    </location>
</feature>
<evidence type="ECO:0000256" key="6">
    <source>
        <dbReference type="ARBA" id="ARBA00022679"/>
    </source>
</evidence>
<keyword evidence="8 11" id="KW-0443">Lipid metabolism</keyword>
<evidence type="ECO:0000313" key="15">
    <source>
        <dbReference type="EMBL" id="ACV77779.1"/>
    </source>
</evidence>
<dbReference type="GO" id="GO:0004144">
    <property type="term" value="F:diacylglycerol O-acyltransferase activity"/>
    <property type="evidence" value="ECO:0007669"/>
    <property type="project" value="UniProtKB-EC"/>
</dbReference>
<comment type="pathway">
    <text evidence="2">Lipid metabolism.</text>
</comment>
<reference evidence="15 16" key="2">
    <citation type="journal article" date="2010" name="Stand. Genomic Sci.">
        <title>Complete genome sequence of Nakamurella multipartita type strain (Y-104).</title>
        <authorList>
            <person name="Tice H."/>
            <person name="Mayilraj S."/>
            <person name="Sims D."/>
            <person name="Lapidus A."/>
            <person name="Nolan M."/>
            <person name="Lucas S."/>
            <person name="Glavina Del Rio T."/>
            <person name="Copeland A."/>
            <person name="Cheng J.F."/>
            <person name="Meincke L."/>
            <person name="Bruce D."/>
            <person name="Goodwin L."/>
            <person name="Pitluck S."/>
            <person name="Ivanova N."/>
            <person name="Mavromatis K."/>
            <person name="Ovchinnikova G."/>
            <person name="Pati A."/>
            <person name="Chen A."/>
            <person name="Palaniappan K."/>
            <person name="Land M."/>
            <person name="Hauser L."/>
            <person name="Chang Y.J."/>
            <person name="Jeffries C.D."/>
            <person name="Detter J.C."/>
            <person name="Brettin T."/>
            <person name="Rohde M."/>
            <person name="Goker M."/>
            <person name="Bristow J."/>
            <person name="Eisen J.A."/>
            <person name="Markowitz V."/>
            <person name="Hugenholtz P."/>
            <person name="Kyrpides N.C."/>
            <person name="Klenk H.P."/>
            <person name="Chen F."/>
        </authorList>
    </citation>
    <scope>NUCLEOTIDE SEQUENCE [LARGE SCALE GENOMIC DNA]</scope>
    <source>
        <strain evidence="16">ATCC 700099 / DSM 44233 / CIP 104796 / JCM 9543 / NBRC 105858 / Y-104</strain>
    </source>
</reference>
<evidence type="ECO:0000256" key="8">
    <source>
        <dbReference type="ARBA" id="ARBA00023098"/>
    </source>
</evidence>
<dbReference type="NCBIfam" id="TIGR02946">
    <property type="entry name" value="acyl_WS_DGAT"/>
    <property type="match status" value="1"/>
</dbReference>
<dbReference type="SUPFAM" id="SSF52777">
    <property type="entry name" value="CoA-dependent acyltransferases"/>
    <property type="match status" value="1"/>
</dbReference>
<dbReference type="GO" id="GO:0051701">
    <property type="term" value="P:biological process involved in interaction with host"/>
    <property type="evidence" value="ECO:0007669"/>
    <property type="project" value="TreeGrafter"/>
</dbReference>
<keyword evidence="7 11" id="KW-0319">Glycerol metabolism</keyword>
<dbReference type="EMBL" id="CP001737">
    <property type="protein sequence ID" value="ACV77779.1"/>
    <property type="molecule type" value="Genomic_DNA"/>
</dbReference>
<proteinExistence type="inferred from homology"/>
<dbReference type="RefSeq" id="WP_015746686.1">
    <property type="nucleotide sequence ID" value="NC_013235.1"/>
</dbReference>
<evidence type="ECO:0000313" key="16">
    <source>
        <dbReference type="Proteomes" id="UP000002218"/>
    </source>
</evidence>
<evidence type="ECO:0000256" key="3">
    <source>
        <dbReference type="ARBA" id="ARBA00009587"/>
    </source>
</evidence>
<protein>
    <recommendedName>
        <fullName evidence="4 11">Diacylglycerol O-acyltransferase</fullName>
        <ecNumber evidence="4 11">2.3.1.20</ecNumber>
    </recommendedName>
</protein>
<reference evidence="16" key="1">
    <citation type="submission" date="2009-09" db="EMBL/GenBank/DDBJ databases">
        <title>The complete genome of Nakamurella multipartita DSM 44233.</title>
        <authorList>
            <consortium name="US DOE Joint Genome Institute (JGI-PGF)"/>
            <person name="Lucas S."/>
            <person name="Copeland A."/>
            <person name="Lapidus A."/>
            <person name="Glavina del Rio T."/>
            <person name="Dalin E."/>
            <person name="Tice H."/>
            <person name="Bruce D."/>
            <person name="Goodwin L."/>
            <person name="Pitluck S."/>
            <person name="Kyrpides N."/>
            <person name="Mavromatis K."/>
            <person name="Ivanova N."/>
            <person name="Ovchinnikova G."/>
            <person name="Sims D."/>
            <person name="Meincke L."/>
            <person name="Brettin T."/>
            <person name="Detter J.C."/>
            <person name="Han C."/>
            <person name="Larimer F."/>
            <person name="Land M."/>
            <person name="Hauser L."/>
            <person name="Markowitz V."/>
            <person name="Cheng J.-F."/>
            <person name="Hugenholtz P."/>
            <person name="Woyke T."/>
            <person name="Wu D."/>
            <person name="Klenk H.-P."/>
            <person name="Eisen J.A."/>
        </authorList>
    </citation>
    <scope>NUCLEOTIDE SEQUENCE [LARGE SCALE GENOMIC DNA]</scope>
    <source>
        <strain evidence="16">ATCC 700099 / DSM 44233 / CIP 104796 / JCM 9543 / NBRC 105858 / Y-104</strain>
    </source>
</reference>
<gene>
    <name evidence="15" type="ordered locus">Namu_1377</name>
</gene>
<evidence type="ECO:0000259" key="14">
    <source>
        <dbReference type="Pfam" id="PF06974"/>
    </source>
</evidence>
<dbReference type="InterPro" id="IPR014292">
    <property type="entry name" value="Acyl_transf_WS/DGAT"/>
</dbReference>
<dbReference type="AlphaFoldDB" id="C8XEC1"/>
<dbReference type="GO" id="GO:0005886">
    <property type="term" value="C:plasma membrane"/>
    <property type="evidence" value="ECO:0007669"/>
    <property type="project" value="TreeGrafter"/>
</dbReference>
<sequence length="481" mass="51516">MTDRLSATDASFLYAEDAGTPMHVGGVAILQPDPDGPEFEYSTIVELIESRLSLVPRYRQKVRFVPGRLARPVWVDDEDFDITYHVRRSALPKPGTEIELDELVGRLISRPLDRSRPLWEVYVIEGLTGGRVALVNKTHHAIMDRIGAVDVAAAILDVTKHSRDLPEQPWIPNPAPGDIDLVVDAISDLTARPSEMVDVARLFAQDAGAVMGKVLGAAGHALEMVWHTVRPAPRSPLNDAKSGLRRFASVRADLADFKQVRRAHGGSINDVVIAVITGALRSWLLSRGEAVTATTSLRAMVPVSVAAGPGEDSGSVASYLVDLPIAEPNPAMRLHQVSFAMGPHVDSGQQVAADALVELGRFAPPTLHALGARVAGQLSRRTYNLLITNVPGPQVPLYAAGYPVVAMYPVAPLTVGHALAVSCTSYNGGVFFGVTADREAVPDVEEFAAQIAEAVDEIRSTAPAGGTRSKPTRSRRSRSSS</sequence>
<evidence type="ECO:0000256" key="12">
    <source>
        <dbReference type="SAM" id="MobiDB-lite"/>
    </source>
</evidence>
<dbReference type="GO" id="GO:0001666">
    <property type="term" value="P:response to hypoxia"/>
    <property type="evidence" value="ECO:0007669"/>
    <property type="project" value="TreeGrafter"/>
</dbReference>
<dbReference type="HOGENOM" id="CLU_024186_3_1_11"/>
<evidence type="ECO:0000256" key="11">
    <source>
        <dbReference type="RuleBase" id="RU361241"/>
    </source>
</evidence>
<dbReference type="OrthoDB" id="9810950at2"/>
<dbReference type="PANTHER" id="PTHR31650:SF1">
    <property type="entry name" value="WAX ESTER SYNTHASE_DIACYLGLYCEROL ACYLTRANSFERASE 4-RELATED"/>
    <property type="match status" value="1"/>
</dbReference>
<dbReference type="STRING" id="479431.Namu_1377"/>
<dbReference type="UniPathway" id="UPA00282"/>
<dbReference type="EC" id="2.3.1.20" evidence="4 11"/>
<dbReference type="InterPro" id="IPR045034">
    <property type="entry name" value="O-acyltransferase_WSD1-like"/>
</dbReference>
<keyword evidence="16" id="KW-1185">Reference proteome</keyword>
<dbReference type="GO" id="GO:0006071">
    <property type="term" value="P:glycerol metabolic process"/>
    <property type="evidence" value="ECO:0007669"/>
    <property type="project" value="UniProtKB-KW"/>
</dbReference>
<dbReference type="PANTHER" id="PTHR31650">
    <property type="entry name" value="O-ACYLTRANSFERASE (WSD1-LIKE) FAMILY PROTEIN"/>
    <property type="match status" value="1"/>
</dbReference>
<dbReference type="InParanoid" id="C8XEC1"/>
<dbReference type="eggNOG" id="COG1020">
    <property type="taxonomic scope" value="Bacteria"/>
</dbReference>
<dbReference type="GO" id="GO:0071731">
    <property type="term" value="P:response to nitric oxide"/>
    <property type="evidence" value="ECO:0007669"/>
    <property type="project" value="TreeGrafter"/>
</dbReference>
<evidence type="ECO:0000256" key="4">
    <source>
        <dbReference type="ARBA" id="ARBA00013244"/>
    </source>
</evidence>
<dbReference type="InterPro" id="IPR004255">
    <property type="entry name" value="O-acyltransferase_WSD1_N"/>
</dbReference>
<feature type="region of interest" description="Disordered" evidence="12">
    <location>
        <begin position="458"/>
        <end position="481"/>
    </location>
</feature>
<organism evidence="15 16">
    <name type="scientific">Nakamurella multipartita (strain ATCC 700099 / DSM 44233 / CIP 104796 / JCM 9543 / NBRC 105858 / Y-104)</name>
    <name type="common">Microsphaera multipartita</name>
    <dbReference type="NCBI Taxonomy" id="479431"/>
    <lineage>
        <taxon>Bacteria</taxon>
        <taxon>Bacillati</taxon>
        <taxon>Actinomycetota</taxon>
        <taxon>Actinomycetes</taxon>
        <taxon>Nakamurellales</taxon>
        <taxon>Nakamurellaceae</taxon>
        <taxon>Nakamurella</taxon>
    </lineage>
</organism>
<accession>C8XEC1</accession>
<evidence type="ECO:0000259" key="13">
    <source>
        <dbReference type="Pfam" id="PF03007"/>
    </source>
</evidence>
<keyword evidence="9 11" id="KW-0012">Acyltransferase</keyword>
<evidence type="ECO:0000256" key="9">
    <source>
        <dbReference type="ARBA" id="ARBA00023315"/>
    </source>
</evidence>
<keyword evidence="5 11" id="KW-0444">Lipid biosynthesis</keyword>
<feature type="domain" description="O-acyltransferase WSD1-like N-terminal" evidence="13">
    <location>
        <begin position="5"/>
        <end position="272"/>
    </location>
</feature>
<dbReference type="Pfam" id="PF06974">
    <property type="entry name" value="WS_DGAT_C"/>
    <property type="match status" value="1"/>
</dbReference>
<dbReference type="KEGG" id="nml:Namu_1377"/>
<name>C8XEC1_NAKMY</name>
<dbReference type="InterPro" id="IPR009721">
    <property type="entry name" value="O-acyltransferase_WSD1_C"/>
</dbReference>
<evidence type="ECO:0000256" key="1">
    <source>
        <dbReference type="ARBA" id="ARBA00004771"/>
    </source>
</evidence>
<comment type="similarity">
    <text evidence="3 11">Belongs to the long-chain O-acyltransferase family.</text>
</comment>
<dbReference type="Proteomes" id="UP000002218">
    <property type="component" value="Chromosome"/>
</dbReference>
<evidence type="ECO:0000256" key="2">
    <source>
        <dbReference type="ARBA" id="ARBA00005189"/>
    </source>
</evidence>
<comment type="catalytic activity">
    <reaction evidence="10 11">
        <text>an acyl-CoA + a 1,2-diacyl-sn-glycerol = a triacyl-sn-glycerol + CoA</text>
        <dbReference type="Rhea" id="RHEA:10868"/>
        <dbReference type="ChEBI" id="CHEBI:17815"/>
        <dbReference type="ChEBI" id="CHEBI:57287"/>
        <dbReference type="ChEBI" id="CHEBI:58342"/>
        <dbReference type="ChEBI" id="CHEBI:64615"/>
        <dbReference type="EC" id="2.3.1.20"/>
    </reaction>
</comment>